<dbReference type="InterPro" id="IPR036873">
    <property type="entry name" value="Rhodanese-like_dom_sf"/>
</dbReference>
<dbReference type="Pfam" id="PF00581">
    <property type="entry name" value="Rhodanese"/>
    <property type="match status" value="1"/>
</dbReference>
<proteinExistence type="predicted"/>
<keyword evidence="3" id="KW-1185">Reference proteome</keyword>
<evidence type="ECO:0000313" key="2">
    <source>
        <dbReference type="EMBL" id="QOV34669.1"/>
    </source>
</evidence>
<name>A0A7M2SF94_9ACTN</name>
<organism evidence="2 3">
    <name type="scientific">Streptomyces ferrugineus</name>
    <dbReference type="NCBI Taxonomy" id="1413221"/>
    <lineage>
        <taxon>Bacteria</taxon>
        <taxon>Bacillati</taxon>
        <taxon>Actinomycetota</taxon>
        <taxon>Actinomycetes</taxon>
        <taxon>Kitasatosporales</taxon>
        <taxon>Streptomycetaceae</taxon>
        <taxon>Streptomyces</taxon>
    </lineage>
</organism>
<dbReference type="AlphaFoldDB" id="A0A7M2SF94"/>
<feature type="domain" description="Rhodanese" evidence="1">
    <location>
        <begin position="25"/>
        <end position="114"/>
    </location>
</feature>
<dbReference type="RefSeq" id="WP_194039539.1">
    <property type="nucleotide sequence ID" value="NZ_CP063373.1"/>
</dbReference>
<dbReference type="InterPro" id="IPR050229">
    <property type="entry name" value="GlpE_sulfurtransferase"/>
</dbReference>
<dbReference type="PANTHER" id="PTHR43031:SF1">
    <property type="entry name" value="PYRIDINE NUCLEOTIDE-DISULPHIDE OXIDOREDUCTASE"/>
    <property type="match status" value="1"/>
</dbReference>
<dbReference type="InterPro" id="IPR001763">
    <property type="entry name" value="Rhodanese-like_dom"/>
</dbReference>
<reference evidence="2 3" key="1">
    <citation type="submission" date="2020-10" db="EMBL/GenBank/DDBJ databases">
        <title>Streptomyces ferrugineus complate genome analysis.</title>
        <authorList>
            <person name="Anwar N."/>
        </authorList>
    </citation>
    <scope>NUCLEOTIDE SEQUENCE [LARGE SCALE GENOMIC DNA]</scope>
    <source>
        <strain evidence="2 3">CCTCC AA2014009</strain>
    </source>
</reference>
<dbReference type="SUPFAM" id="SSF52821">
    <property type="entry name" value="Rhodanese/Cell cycle control phosphatase"/>
    <property type="match status" value="1"/>
</dbReference>
<evidence type="ECO:0000259" key="1">
    <source>
        <dbReference type="PROSITE" id="PS50206"/>
    </source>
</evidence>
<accession>A0A7M2SF94</accession>
<dbReference type="EMBL" id="CP063373">
    <property type="protein sequence ID" value="QOV34669.1"/>
    <property type="molecule type" value="Genomic_DNA"/>
</dbReference>
<dbReference type="CDD" id="cd00158">
    <property type="entry name" value="RHOD"/>
    <property type="match status" value="1"/>
</dbReference>
<dbReference type="SMART" id="SM00450">
    <property type="entry name" value="RHOD"/>
    <property type="match status" value="1"/>
</dbReference>
<evidence type="ECO:0000313" key="3">
    <source>
        <dbReference type="Proteomes" id="UP000594205"/>
    </source>
</evidence>
<gene>
    <name evidence="2" type="ORF">IM697_31845</name>
</gene>
<dbReference type="KEGG" id="sfeu:IM697_31845"/>
<dbReference type="Proteomes" id="UP000594205">
    <property type="component" value="Chromosome"/>
</dbReference>
<dbReference type="Gene3D" id="3.40.250.10">
    <property type="entry name" value="Rhodanese-like domain"/>
    <property type="match status" value="1"/>
</dbReference>
<dbReference type="PANTHER" id="PTHR43031">
    <property type="entry name" value="FAD-DEPENDENT OXIDOREDUCTASE"/>
    <property type="match status" value="1"/>
</dbReference>
<sequence>MSIFRRSRKAPGRVSVREAAARTGDGGDAVLLDVREPYEWQAGHAPRAVHVPLSVLAAGGALPAQAQARPLVVICRSGNRSRQAAELLAARGAEAVDVIGGMKDWAGAGLPVVDARGGNGTVA</sequence>
<protein>
    <submittedName>
        <fullName evidence="2">Rhodanese-like domain-containing protein</fullName>
    </submittedName>
</protein>
<dbReference type="PROSITE" id="PS50206">
    <property type="entry name" value="RHODANESE_3"/>
    <property type="match status" value="1"/>
</dbReference>